<dbReference type="Pfam" id="PF03732">
    <property type="entry name" value="Retrotrans_gag"/>
    <property type="match status" value="1"/>
</dbReference>
<feature type="domain" description="Retrotransposon gag" evidence="2">
    <location>
        <begin position="96"/>
        <end position="183"/>
    </location>
</feature>
<dbReference type="InterPro" id="IPR005162">
    <property type="entry name" value="Retrotrans_gag_dom"/>
</dbReference>
<dbReference type="AlphaFoldDB" id="A0AAQ3UP07"/>
<evidence type="ECO:0000313" key="3">
    <source>
        <dbReference type="EMBL" id="WVZ95670.1"/>
    </source>
</evidence>
<keyword evidence="4" id="KW-1185">Reference proteome</keyword>
<feature type="region of interest" description="Disordered" evidence="1">
    <location>
        <begin position="39"/>
        <end position="58"/>
    </location>
</feature>
<dbReference type="Proteomes" id="UP001341281">
    <property type="component" value="Chromosome 10"/>
</dbReference>
<organism evidence="3 4">
    <name type="scientific">Paspalum notatum var. saurae</name>
    <dbReference type="NCBI Taxonomy" id="547442"/>
    <lineage>
        <taxon>Eukaryota</taxon>
        <taxon>Viridiplantae</taxon>
        <taxon>Streptophyta</taxon>
        <taxon>Embryophyta</taxon>
        <taxon>Tracheophyta</taxon>
        <taxon>Spermatophyta</taxon>
        <taxon>Magnoliopsida</taxon>
        <taxon>Liliopsida</taxon>
        <taxon>Poales</taxon>
        <taxon>Poaceae</taxon>
        <taxon>PACMAD clade</taxon>
        <taxon>Panicoideae</taxon>
        <taxon>Andropogonodae</taxon>
        <taxon>Paspaleae</taxon>
        <taxon>Paspalinae</taxon>
        <taxon>Paspalum</taxon>
    </lineage>
</organism>
<evidence type="ECO:0000256" key="1">
    <source>
        <dbReference type="SAM" id="MobiDB-lite"/>
    </source>
</evidence>
<proteinExistence type="predicted"/>
<sequence>MAEPSNSDIIKALDVITKKLDTLDSHTTRLEQFQSTSLSAGGSTSFANGNQEARPPKFHKVDFPKFDGTTDPMLFLNKCESYFLQQRVVEEEKVWLASFNMDGAAQQWYMHLQKEEGTPNWRCFSELVEIHFGPPLRANQMGELVACRRTGTVEDYSTRFLERLARVPDPLRERQQIQLFTAG</sequence>
<evidence type="ECO:0000259" key="2">
    <source>
        <dbReference type="Pfam" id="PF03732"/>
    </source>
</evidence>
<accession>A0AAQ3UP07</accession>
<gene>
    <name evidence="3" type="ORF">U9M48_041404</name>
</gene>
<name>A0AAQ3UP07_PASNO</name>
<dbReference type="EMBL" id="CP144754">
    <property type="protein sequence ID" value="WVZ95670.1"/>
    <property type="molecule type" value="Genomic_DNA"/>
</dbReference>
<protein>
    <recommendedName>
        <fullName evidence="2">Retrotransposon gag domain-containing protein</fullName>
    </recommendedName>
</protein>
<feature type="compositionally biased region" description="Polar residues" evidence="1">
    <location>
        <begin position="39"/>
        <end position="51"/>
    </location>
</feature>
<reference evidence="3 4" key="1">
    <citation type="submission" date="2024-02" db="EMBL/GenBank/DDBJ databases">
        <title>High-quality chromosome-scale genome assembly of Pensacola bahiagrass (Paspalum notatum Flugge var. saurae).</title>
        <authorList>
            <person name="Vega J.M."/>
            <person name="Podio M."/>
            <person name="Orjuela J."/>
            <person name="Siena L.A."/>
            <person name="Pessino S.C."/>
            <person name="Combes M.C."/>
            <person name="Mariac C."/>
            <person name="Albertini E."/>
            <person name="Pupilli F."/>
            <person name="Ortiz J.P.A."/>
            <person name="Leblanc O."/>
        </authorList>
    </citation>
    <scope>NUCLEOTIDE SEQUENCE [LARGE SCALE GENOMIC DNA]</scope>
    <source>
        <strain evidence="3">R1</strain>
        <tissue evidence="3">Leaf</tissue>
    </source>
</reference>
<evidence type="ECO:0000313" key="4">
    <source>
        <dbReference type="Proteomes" id="UP001341281"/>
    </source>
</evidence>